<comment type="subcellular location">
    <subcellularLocation>
        <location evidence="1">Secreted</location>
    </subcellularLocation>
</comment>
<comment type="caution">
    <text evidence="4">The sequence shown here is derived from an EMBL/GenBank/DDBJ whole genome shotgun (WGS) entry which is preliminary data.</text>
</comment>
<keyword evidence="5" id="KW-1185">Reference proteome</keyword>
<evidence type="ECO:0000313" key="5">
    <source>
        <dbReference type="Proteomes" id="UP001195483"/>
    </source>
</evidence>
<evidence type="ECO:0000313" key="4">
    <source>
        <dbReference type="EMBL" id="KAK3609792.1"/>
    </source>
</evidence>
<proteinExistence type="predicted"/>
<reference evidence="4" key="2">
    <citation type="journal article" date="2021" name="Genome Biol. Evol.">
        <title>Developing a high-quality reference genome for a parasitic bivalve with doubly uniparental inheritance (Bivalvia: Unionida).</title>
        <authorList>
            <person name="Smith C.H."/>
        </authorList>
    </citation>
    <scope>NUCLEOTIDE SEQUENCE</scope>
    <source>
        <strain evidence="4">CHS0354</strain>
        <tissue evidence="4">Mantle</tissue>
    </source>
</reference>
<accession>A0AAE0TG69</accession>
<evidence type="ECO:0000259" key="3">
    <source>
        <dbReference type="Pfam" id="PF05826"/>
    </source>
</evidence>
<dbReference type="Gene3D" id="1.20.90.10">
    <property type="entry name" value="Phospholipase A2 domain"/>
    <property type="match status" value="1"/>
</dbReference>
<dbReference type="InterPro" id="IPR016090">
    <property type="entry name" value="PLA2-like_dom"/>
</dbReference>
<dbReference type="GO" id="GO:0006644">
    <property type="term" value="P:phospholipid metabolic process"/>
    <property type="evidence" value="ECO:0007669"/>
    <property type="project" value="InterPro"/>
</dbReference>
<dbReference type="GO" id="GO:0050482">
    <property type="term" value="P:arachidonate secretion"/>
    <property type="evidence" value="ECO:0007669"/>
    <property type="project" value="InterPro"/>
</dbReference>
<dbReference type="GO" id="GO:0004623">
    <property type="term" value="F:phospholipase A2 activity"/>
    <property type="evidence" value="ECO:0007669"/>
    <property type="project" value="InterPro"/>
</dbReference>
<dbReference type="SUPFAM" id="SSF48619">
    <property type="entry name" value="Phospholipase A2, PLA2"/>
    <property type="match status" value="1"/>
</dbReference>
<sequence length="184" mass="21434">MMEAITSLSTASKELRLSKFRNCAESNCDKPTRTENSSKIKKRFTVPGTKWCGVGYKAENYSDLGTNIKTDMCCREHDHCDVYIESFNWRYGLFNSGFHTAMDCHCDERFRNCLIEASQNPISYNDKVTADAIGKFYFNFLQPTCLKKDYPYVCMHWGLFACTGYKRDLTQPMVWYLIDSDIRY</sequence>
<dbReference type="GO" id="GO:0005576">
    <property type="term" value="C:extracellular region"/>
    <property type="evidence" value="ECO:0007669"/>
    <property type="project" value="UniProtKB-SubCell"/>
</dbReference>
<dbReference type="InterPro" id="IPR036444">
    <property type="entry name" value="PLipase_A2_dom_sf"/>
</dbReference>
<feature type="domain" description="Phospholipase A2-like central" evidence="3">
    <location>
        <begin position="46"/>
        <end position="148"/>
    </location>
</feature>
<dbReference type="AlphaFoldDB" id="A0AAE0TG69"/>
<organism evidence="4 5">
    <name type="scientific">Potamilus streckersoni</name>
    <dbReference type="NCBI Taxonomy" id="2493646"/>
    <lineage>
        <taxon>Eukaryota</taxon>
        <taxon>Metazoa</taxon>
        <taxon>Spiralia</taxon>
        <taxon>Lophotrochozoa</taxon>
        <taxon>Mollusca</taxon>
        <taxon>Bivalvia</taxon>
        <taxon>Autobranchia</taxon>
        <taxon>Heteroconchia</taxon>
        <taxon>Palaeoheterodonta</taxon>
        <taxon>Unionida</taxon>
        <taxon>Unionoidea</taxon>
        <taxon>Unionidae</taxon>
        <taxon>Ambleminae</taxon>
        <taxon>Lampsilini</taxon>
        <taxon>Potamilus</taxon>
    </lineage>
</organism>
<dbReference type="PANTHER" id="PTHR12253">
    <property type="entry name" value="RH14732P"/>
    <property type="match status" value="1"/>
</dbReference>
<evidence type="ECO:0000256" key="2">
    <source>
        <dbReference type="ARBA" id="ARBA00022525"/>
    </source>
</evidence>
<gene>
    <name evidence="4" type="ORF">CHS0354_022654</name>
</gene>
<dbReference type="InterPro" id="IPR033113">
    <property type="entry name" value="PLA2_histidine"/>
</dbReference>
<name>A0AAE0TG69_9BIVA</name>
<reference evidence="4" key="3">
    <citation type="submission" date="2023-05" db="EMBL/GenBank/DDBJ databases">
        <authorList>
            <person name="Smith C.H."/>
        </authorList>
    </citation>
    <scope>NUCLEOTIDE SEQUENCE</scope>
    <source>
        <strain evidence="4">CHS0354</strain>
        <tissue evidence="4">Mantle</tissue>
    </source>
</reference>
<evidence type="ECO:0000256" key="1">
    <source>
        <dbReference type="ARBA" id="ARBA00004613"/>
    </source>
</evidence>
<protein>
    <recommendedName>
        <fullName evidence="3">Phospholipase A2-like central domain-containing protein</fullName>
    </recommendedName>
</protein>
<keyword evidence="2" id="KW-0964">Secreted</keyword>
<dbReference type="Proteomes" id="UP001195483">
    <property type="component" value="Unassembled WGS sequence"/>
</dbReference>
<dbReference type="EMBL" id="JAEAOA010001377">
    <property type="protein sequence ID" value="KAK3609792.1"/>
    <property type="molecule type" value="Genomic_DNA"/>
</dbReference>
<dbReference type="Pfam" id="PF05826">
    <property type="entry name" value="Phospholip_A2_2"/>
    <property type="match status" value="1"/>
</dbReference>
<reference evidence="4" key="1">
    <citation type="journal article" date="2021" name="Genome Biol. Evol.">
        <title>A High-Quality Reference Genome for a Parasitic Bivalve with Doubly Uniparental Inheritance (Bivalvia: Unionida).</title>
        <authorList>
            <person name="Smith C.H."/>
        </authorList>
    </citation>
    <scope>NUCLEOTIDE SEQUENCE</scope>
    <source>
        <strain evidence="4">CHS0354</strain>
    </source>
</reference>
<dbReference type="PROSITE" id="PS00118">
    <property type="entry name" value="PA2_HIS"/>
    <property type="match status" value="1"/>
</dbReference>